<dbReference type="InterPro" id="IPR001279">
    <property type="entry name" value="Metallo-B-lactamas"/>
</dbReference>
<dbReference type="AlphaFoldDB" id="A0A7Z2G3K9"/>
<keyword evidence="3 6" id="KW-0812">Transmembrane</keyword>
<comment type="subcellular location">
    <subcellularLocation>
        <location evidence="1">Cell membrane</location>
        <topology evidence="1">Multi-pass membrane protein</topology>
    </subcellularLocation>
</comment>
<dbReference type="SMART" id="SM00849">
    <property type="entry name" value="Lactamase_B"/>
    <property type="match status" value="1"/>
</dbReference>
<dbReference type="Pfam" id="PF00753">
    <property type="entry name" value="Lactamase_B"/>
    <property type="match status" value="1"/>
</dbReference>
<dbReference type="InterPro" id="IPR004477">
    <property type="entry name" value="ComEC_N"/>
</dbReference>
<organism evidence="8 9">
    <name type="scientific">Paraburkholderia acidiphila</name>
    <dbReference type="NCBI Taxonomy" id="2571747"/>
    <lineage>
        <taxon>Bacteria</taxon>
        <taxon>Pseudomonadati</taxon>
        <taxon>Pseudomonadota</taxon>
        <taxon>Betaproteobacteria</taxon>
        <taxon>Burkholderiales</taxon>
        <taxon>Burkholderiaceae</taxon>
        <taxon>Paraburkholderia</taxon>
    </lineage>
</organism>
<accession>A0A7Z2G3K9</accession>
<name>A0A7Z2G3K9_9BURK</name>
<gene>
    <name evidence="8" type="ORF">FAZ97_05740</name>
</gene>
<evidence type="ECO:0000259" key="7">
    <source>
        <dbReference type="SMART" id="SM00849"/>
    </source>
</evidence>
<dbReference type="Pfam" id="PF03772">
    <property type="entry name" value="Competence"/>
    <property type="match status" value="1"/>
</dbReference>
<evidence type="ECO:0000256" key="3">
    <source>
        <dbReference type="ARBA" id="ARBA00022692"/>
    </source>
</evidence>
<sequence length="877" mass="93608">MRAIGCGFALGVIALQRQAALPGRAAWIGLVLAIVLAAGWAVWALGVRAPAGDSWVRGQFRERRWRMASGWAAVWLAAGCAGFGYAAWRAELRLAQALPAAWQARDLYVTGYLSSLPSYGANGASFLFRVESWGTHEEAHDAATQLPQLIQLSWVAREAPLPPLVPGARWRFSVRLKRPHGNGNFGLRDTEATLLARGVRATGYVSDPARAVRLPIDASGIGVRIERARAALRARIDAVLGDAPHRGIVIAIATGAQDAVSDADWRLMRNTGTSHLVAISGLHLAFVAGLAGWAAGALWRRARWRGVEAPLVVPAQKVAVAGALLAAGIYAALAGFNVPVQRALWMLAVVALALFAGREVARSHVLAWALGLVLLRDPWAVTAAGFWLSFCAVGAILFAASGVPRLHRAAPQDLSADEVDPMRDRAEPSAEPIARDGWRRRLAAIAIPPGGWRGATRRIALRFGDSARVQWAVTLALAPLTAYWFGQIPLIGPFANALAIPWVSMLVTPLVVGSAALPAPIDAFALRAAHACLVGLAAALGALEGLPWAVLRLPQPGAWPLSCAAVGVVWWLAPRGWPLRWLAPFTWLPLLVPAPTGPPPGAFRLTALDIGQGTSVLVETARHRLLFDAGPGPESTQAGERIVVPYLQAYGIARLDALMISHDDSDHSGGAQAVLDAVDVEVFVAGILPAHPLWASTRAKGAQTVQCAAGQRWRWDGVDFEVLWPDPGALAGKPNAHCCVLRVTTAAGDARETQAGPVSALIAADIEAGTERTLIERDPARLRAQVLVVPHHGSRTSSTEPFLDSVWPLVAIFQVGYLNRFHHPHPGVYARYAARHIVLARSDADGAARVEAAPGALAVERFRDTQRRYWIDAPAQD</sequence>
<evidence type="ECO:0000256" key="4">
    <source>
        <dbReference type="ARBA" id="ARBA00022989"/>
    </source>
</evidence>
<evidence type="ECO:0000313" key="9">
    <source>
        <dbReference type="Proteomes" id="UP000434209"/>
    </source>
</evidence>
<dbReference type="Pfam" id="PF13567">
    <property type="entry name" value="DUF4131"/>
    <property type="match status" value="1"/>
</dbReference>
<dbReference type="OrthoDB" id="9761531at2"/>
<feature type="transmembrane region" description="Helical" evidence="6">
    <location>
        <begin position="68"/>
        <end position="88"/>
    </location>
</feature>
<feature type="transmembrane region" description="Helical" evidence="6">
    <location>
        <begin position="381"/>
        <end position="400"/>
    </location>
</feature>
<reference evidence="8 9" key="1">
    <citation type="submission" date="2019-12" db="EMBL/GenBank/DDBJ databases">
        <title>Paraburkholderia acidiphila 7Q-K02 sp. nov and Paraburkholderia acidisoli DHF22 sp. nov., two strains isolated from forest soil.</title>
        <authorList>
            <person name="Gao Z."/>
            <person name="Qiu L."/>
        </authorList>
    </citation>
    <scope>NUCLEOTIDE SEQUENCE [LARGE SCALE GENOMIC DNA]</scope>
    <source>
        <strain evidence="8 9">7Q-K02</strain>
    </source>
</reference>
<evidence type="ECO:0000256" key="5">
    <source>
        <dbReference type="ARBA" id="ARBA00023136"/>
    </source>
</evidence>
<dbReference type="Gene3D" id="3.60.15.10">
    <property type="entry name" value="Ribonuclease Z/Hydroxyacylglutathione hydrolase-like"/>
    <property type="match status" value="1"/>
</dbReference>
<protein>
    <submittedName>
        <fullName evidence="8">DUF4131 domain-containing protein</fullName>
    </submittedName>
</protein>
<dbReference type="InterPro" id="IPR036866">
    <property type="entry name" value="RibonucZ/Hydroxyglut_hydro"/>
</dbReference>
<feature type="transmembrane region" description="Helical" evidence="6">
    <location>
        <begin position="343"/>
        <end position="361"/>
    </location>
</feature>
<dbReference type="RefSeq" id="WP_158757584.1">
    <property type="nucleotide sequence ID" value="NZ_CP046909.1"/>
</dbReference>
<dbReference type="PANTHER" id="PTHR30619">
    <property type="entry name" value="DNA INTERNALIZATION/COMPETENCE PROTEIN COMEC/REC2"/>
    <property type="match status" value="1"/>
</dbReference>
<feature type="transmembrane region" description="Helical" evidence="6">
    <location>
        <begin position="498"/>
        <end position="519"/>
    </location>
</feature>
<dbReference type="NCBIfam" id="TIGR00360">
    <property type="entry name" value="ComEC_N-term"/>
    <property type="match status" value="1"/>
</dbReference>
<dbReference type="KEGG" id="pacp:FAZ97_05740"/>
<dbReference type="InterPro" id="IPR025405">
    <property type="entry name" value="DUF4131"/>
</dbReference>
<feature type="transmembrane region" description="Helical" evidence="6">
    <location>
        <begin position="531"/>
        <end position="551"/>
    </location>
</feature>
<feature type="transmembrane region" description="Helical" evidence="6">
    <location>
        <begin position="29"/>
        <end position="47"/>
    </location>
</feature>
<dbReference type="EMBL" id="CP046909">
    <property type="protein sequence ID" value="QGZ54464.1"/>
    <property type="molecule type" value="Genomic_DNA"/>
</dbReference>
<proteinExistence type="predicted"/>
<evidence type="ECO:0000256" key="1">
    <source>
        <dbReference type="ARBA" id="ARBA00004651"/>
    </source>
</evidence>
<dbReference type="SUPFAM" id="SSF56281">
    <property type="entry name" value="Metallo-hydrolase/oxidoreductase"/>
    <property type="match status" value="1"/>
</dbReference>
<evidence type="ECO:0000256" key="6">
    <source>
        <dbReference type="SAM" id="Phobius"/>
    </source>
</evidence>
<dbReference type="GO" id="GO:0005886">
    <property type="term" value="C:plasma membrane"/>
    <property type="evidence" value="ECO:0007669"/>
    <property type="project" value="UniProtKB-SubCell"/>
</dbReference>
<feature type="transmembrane region" description="Helical" evidence="6">
    <location>
        <begin position="318"/>
        <end position="336"/>
    </location>
</feature>
<dbReference type="InterPro" id="IPR035681">
    <property type="entry name" value="ComA-like_MBL"/>
</dbReference>
<feature type="transmembrane region" description="Helical" evidence="6">
    <location>
        <begin position="276"/>
        <end position="298"/>
    </location>
</feature>
<dbReference type="Proteomes" id="UP000434209">
    <property type="component" value="Chromosome 1"/>
</dbReference>
<evidence type="ECO:0000313" key="8">
    <source>
        <dbReference type="EMBL" id="QGZ54464.1"/>
    </source>
</evidence>
<keyword evidence="2" id="KW-1003">Cell membrane</keyword>
<keyword evidence="4 6" id="KW-1133">Transmembrane helix</keyword>
<dbReference type="InterPro" id="IPR052159">
    <property type="entry name" value="Competence_DNA_uptake"/>
</dbReference>
<keyword evidence="9" id="KW-1185">Reference proteome</keyword>
<keyword evidence="5 6" id="KW-0472">Membrane</keyword>
<dbReference type="CDD" id="cd07731">
    <property type="entry name" value="ComA-like_MBL-fold"/>
    <property type="match status" value="1"/>
</dbReference>
<dbReference type="PANTHER" id="PTHR30619:SF1">
    <property type="entry name" value="RECOMBINATION PROTEIN 2"/>
    <property type="match status" value="1"/>
</dbReference>
<feature type="domain" description="Metallo-beta-lactamase" evidence="7">
    <location>
        <begin position="612"/>
        <end position="817"/>
    </location>
</feature>
<feature type="transmembrane region" description="Helical" evidence="6">
    <location>
        <begin position="467"/>
        <end position="486"/>
    </location>
</feature>
<evidence type="ECO:0000256" key="2">
    <source>
        <dbReference type="ARBA" id="ARBA00022475"/>
    </source>
</evidence>